<dbReference type="Gene3D" id="3.30.20.10">
    <property type="entry name" value="Endochitinase, domain 2"/>
    <property type="match status" value="1"/>
</dbReference>
<organism evidence="4 5">
    <name type="scientific">Allofrancisella inopinata</name>
    <dbReference type="NCBI Taxonomy" id="1085647"/>
    <lineage>
        <taxon>Bacteria</taxon>
        <taxon>Pseudomonadati</taxon>
        <taxon>Pseudomonadota</taxon>
        <taxon>Gammaproteobacteria</taxon>
        <taxon>Thiotrichales</taxon>
        <taxon>Francisellaceae</taxon>
        <taxon>Allofrancisella</taxon>
    </lineage>
</organism>
<reference evidence="4 5" key="1">
    <citation type="submission" date="2019-03" db="EMBL/GenBank/DDBJ databases">
        <title>Complete Genome Sequence of Allofrancisella inopinata Strain SYSU YG23 Isolated from Water-Cooling Systems in China.</title>
        <authorList>
            <person name="Ohrman C."/>
            <person name="Uneklint I."/>
            <person name="Sjodin A."/>
        </authorList>
    </citation>
    <scope>NUCLEOTIDE SEQUENCE [LARGE SCALE GENOMIC DNA]</scope>
    <source>
        <strain evidence="4 5">SYSU YG23</strain>
    </source>
</reference>
<dbReference type="CDD" id="cd00325">
    <property type="entry name" value="chitinase_GH19"/>
    <property type="match status" value="1"/>
</dbReference>
<dbReference type="GO" id="GO:0016998">
    <property type="term" value="P:cell wall macromolecule catabolic process"/>
    <property type="evidence" value="ECO:0007669"/>
    <property type="project" value="InterPro"/>
</dbReference>
<gene>
    <name evidence="4" type="ORF">E4K63_00540</name>
</gene>
<dbReference type="GO" id="GO:0004568">
    <property type="term" value="F:chitinase activity"/>
    <property type="evidence" value="ECO:0007669"/>
    <property type="project" value="InterPro"/>
</dbReference>
<dbReference type="InterPro" id="IPR023346">
    <property type="entry name" value="Lysozyme-like_dom_sf"/>
</dbReference>
<accession>A0AAE7CR91</accession>
<dbReference type="GO" id="GO:0006032">
    <property type="term" value="P:chitin catabolic process"/>
    <property type="evidence" value="ECO:0007669"/>
    <property type="project" value="InterPro"/>
</dbReference>
<name>A0AAE7CR91_9GAMM</name>
<evidence type="ECO:0000313" key="5">
    <source>
        <dbReference type="Proteomes" id="UP000502004"/>
    </source>
</evidence>
<evidence type="ECO:0000256" key="2">
    <source>
        <dbReference type="ARBA" id="ARBA00023157"/>
    </source>
</evidence>
<dbReference type="AlphaFoldDB" id="A0AAE7CR91"/>
<keyword evidence="5" id="KW-1185">Reference proteome</keyword>
<dbReference type="PANTHER" id="PTHR22595">
    <property type="entry name" value="CHITINASE-RELATED"/>
    <property type="match status" value="1"/>
</dbReference>
<keyword evidence="2" id="KW-1015">Disulfide bond</keyword>
<dbReference type="InterPro" id="IPR000726">
    <property type="entry name" value="Glyco_hydro_19_cat"/>
</dbReference>
<dbReference type="Pfam" id="PF00182">
    <property type="entry name" value="Glyco_hydro_19"/>
    <property type="match status" value="1"/>
</dbReference>
<dbReference type="Proteomes" id="UP000502004">
    <property type="component" value="Chromosome"/>
</dbReference>
<dbReference type="Gene3D" id="1.10.530.10">
    <property type="match status" value="2"/>
</dbReference>
<dbReference type="GO" id="GO:0006952">
    <property type="term" value="P:defense response"/>
    <property type="evidence" value="ECO:0007669"/>
    <property type="project" value="UniProtKB-KW"/>
</dbReference>
<evidence type="ECO:0000259" key="3">
    <source>
        <dbReference type="Pfam" id="PF00182"/>
    </source>
</evidence>
<dbReference type="PANTHER" id="PTHR22595:SF79">
    <property type="entry name" value="CHITINASE 12"/>
    <property type="match status" value="1"/>
</dbReference>
<keyword evidence="1" id="KW-0611">Plant defense</keyword>
<feature type="domain" description="Glycoside hydrolase family 19 catalytic" evidence="3">
    <location>
        <begin position="158"/>
        <end position="307"/>
    </location>
</feature>
<sequence length="526" mass="59312">MLNNYGVIFDSMKSIILRLLFSFFCLNFSLSIASNTSSKDKILETNRSKYANTINVKQNDNGIVNILAQAATTDPLLHKITDISGKTKIELAELYYNTLFFPSEEIFMKIRKKDPEKAWGNFIAQAVNKNGCVANGKGQGIYKGCDKYYSLDNLLKSFDNLKNITEENYQKAKSMNTAAVESTLKERDRVDNFAVTDSDLDNLRQIAAFFAHMTTETGGSDGSQSNISAAYAFSAVQEGNCGNGEECEQYKVTSQPSGGNFPQWKKYINENYYGRGGKQLTYWENYEYYSQALYGDFRLLENPGLLVEGDKQYSPGEYGLTTSLAYLLLRYHDNCQTLETRDKNNNPIVNANCGPYYPSVDFDKPSMIEAFGKENSIETFRSKQWITLSDEYGKPGFGLSINLINGGVECKANMTYQAMNRINFYIEYLVRFGADIKNVVISYSNGSENVFTKEDLINNMINNSEGASDVSEWFTKYTTSPLLEMQDGKDKLGIYSNLDKISHITIEYGNGYIEHLDCVGYRTIGE</sequence>
<dbReference type="KEGG" id="aii:E4K63_00540"/>
<dbReference type="EMBL" id="CP038241">
    <property type="protein sequence ID" value="QIV95403.1"/>
    <property type="molecule type" value="Genomic_DNA"/>
</dbReference>
<evidence type="ECO:0000313" key="4">
    <source>
        <dbReference type="EMBL" id="QIV95403.1"/>
    </source>
</evidence>
<dbReference type="SUPFAM" id="SSF53955">
    <property type="entry name" value="Lysozyme-like"/>
    <property type="match status" value="1"/>
</dbReference>
<proteinExistence type="predicted"/>
<protein>
    <recommendedName>
        <fullName evidence="3">Glycoside hydrolase family 19 catalytic domain-containing protein</fullName>
    </recommendedName>
</protein>
<evidence type="ECO:0000256" key="1">
    <source>
        <dbReference type="ARBA" id="ARBA00022821"/>
    </source>
</evidence>